<dbReference type="OrthoDB" id="5404564at2759"/>
<evidence type="ECO:0000313" key="2">
    <source>
        <dbReference type="EMBL" id="KIW09091.1"/>
    </source>
</evidence>
<evidence type="ECO:0008006" key="4">
    <source>
        <dbReference type="Google" id="ProtNLM"/>
    </source>
</evidence>
<accession>A0A0D1Y226</accession>
<reference evidence="2 3" key="1">
    <citation type="submission" date="2015-01" db="EMBL/GenBank/DDBJ databases">
        <title>The Genome Sequence of Ochroconis gallopava CBS43764.</title>
        <authorList>
            <consortium name="The Broad Institute Genomics Platform"/>
            <person name="Cuomo C."/>
            <person name="de Hoog S."/>
            <person name="Gorbushina A."/>
            <person name="Stielow B."/>
            <person name="Teixiera M."/>
            <person name="Abouelleil A."/>
            <person name="Chapman S.B."/>
            <person name="Priest M."/>
            <person name="Young S.K."/>
            <person name="Wortman J."/>
            <person name="Nusbaum C."/>
            <person name="Birren B."/>
        </authorList>
    </citation>
    <scope>NUCLEOTIDE SEQUENCE [LARGE SCALE GENOMIC DNA]</scope>
    <source>
        <strain evidence="2 3">CBS 43764</strain>
    </source>
</reference>
<dbReference type="EMBL" id="KN847529">
    <property type="protein sequence ID" value="KIW09091.1"/>
    <property type="molecule type" value="Genomic_DNA"/>
</dbReference>
<sequence length="752" mass="83807">MAGAVKIGDCLMLSQKAWKCSRSFTGPKSTPPEFKEIEHELARLAKSLKLLAECMFAEKAESLLAAAGDGTKKGISLILDYCKYTLTNLESLIEQYQNQDSEGFSVQKTWSDLVLANYKQFMWTVDGGSIFILRDLLHMHVSTTAIVRQALESNSRDRVEWTVSPIAERIQAMATQDDRDTSEQIEGIERIVQSLLDQSPTLGVAFDRVNSVGSDLSLPSIGLGSQRGPGNSTRASTPTRTATPSTLSNESQPDSSNLSRAGTISQGAPPLRAPSRNKELRTLEIRSKTSVPSSIASSYYSPTTSPDTLSGSELAPSEAGMWENTSSVGFPSPHLPIKSTRRHWKPPDTRQVAGKSLPAVPKTVMVERARTEQALSMPALPTPPDSDVEHKVNYPLLHQRQRAPSVAESIVLPPSAWEDDNATIKDTSQYSLMPSSDAEAIMLGKHMSTISQQENFEKEVFKNSAIYCDLRAKQVEFVLPSKDESRPHETRLESAMRDCRICLVRRRETYSNGEPRFTTSIWAFSDDRTMRLQQSIPDGEELVPFPSYFQDEKISITIPTDLTFHSLTYGAPPIRTERSKWVNYIFEDEAAATTFGNALFGKTLLDNFKTEKTTRLRDGIKGAMAYQEQMCGMENLRLWSQEPSGAVLAMIHFSAMFRKGWLQFVINDKDQPIKVKDDGGKAVKLKGLRIPDGEYPEELRKNKKSKDDLKKYITGAKVEFKDVAEKYRFLTVVRELQISAVTLGANGTREMD</sequence>
<evidence type="ECO:0000313" key="3">
    <source>
        <dbReference type="Proteomes" id="UP000053259"/>
    </source>
</evidence>
<keyword evidence="3" id="KW-1185">Reference proteome</keyword>
<protein>
    <recommendedName>
        <fullName evidence="4">Fungal N-terminal domain-containing protein</fullName>
    </recommendedName>
</protein>
<proteinExistence type="predicted"/>
<dbReference type="GeneID" id="27308009"/>
<dbReference type="AlphaFoldDB" id="A0A0D1Y226"/>
<name>A0A0D1Y226_9PEZI</name>
<feature type="compositionally biased region" description="Low complexity" evidence="1">
    <location>
        <begin position="289"/>
        <end position="310"/>
    </location>
</feature>
<feature type="compositionally biased region" description="Basic and acidic residues" evidence="1">
    <location>
        <begin position="276"/>
        <end position="287"/>
    </location>
</feature>
<dbReference type="VEuPathDB" id="FungiDB:PV09_00036"/>
<dbReference type="Proteomes" id="UP000053259">
    <property type="component" value="Unassembled WGS sequence"/>
</dbReference>
<gene>
    <name evidence="2" type="ORF">PV09_00036</name>
</gene>
<dbReference type="STRING" id="253628.A0A0D1Y226"/>
<feature type="region of interest" description="Disordered" evidence="1">
    <location>
        <begin position="218"/>
        <end position="354"/>
    </location>
</feature>
<dbReference type="InParanoid" id="A0A0D1Y226"/>
<organism evidence="2 3">
    <name type="scientific">Verruconis gallopava</name>
    <dbReference type="NCBI Taxonomy" id="253628"/>
    <lineage>
        <taxon>Eukaryota</taxon>
        <taxon>Fungi</taxon>
        <taxon>Dikarya</taxon>
        <taxon>Ascomycota</taxon>
        <taxon>Pezizomycotina</taxon>
        <taxon>Dothideomycetes</taxon>
        <taxon>Pleosporomycetidae</taxon>
        <taxon>Venturiales</taxon>
        <taxon>Sympoventuriaceae</taxon>
        <taxon>Verruconis</taxon>
    </lineage>
</organism>
<feature type="compositionally biased region" description="Polar residues" evidence="1">
    <location>
        <begin position="247"/>
        <end position="266"/>
    </location>
</feature>
<dbReference type="RefSeq" id="XP_016218960.1">
    <property type="nucleotide sequence ID" value="XM_016352703.1"/>
</dbReference>
<feature type="compositionally biased region" description="Low complexity" evidence="1">
    <location>
        <begin position="233"/>
        <end position="246"/>
    </location>
</feature>
<dbReference type="HOGENOM" id="CLU_023458_0_0_1"/>
<evidence type="ECO:0000256" key="1">
    <source>
        <dbReference type="SAM" id="MobiDB-lite"/>
    </source>
</evidence>